<sequence>MRISDANKLAGTIMKVKPGQDMTEVILDIGDQAITATITSGAANDMKLSEGDQIFAVFNSSDVSLIKG</sequence>
<proteinExistence type="predicted"/>
<keyword evidence="1" id="KW-0500">Molybdenum</keyword>
<organism evidence="3">
    <name type="scientific">hydrocarbon metagenome</name>
    <dbReference type="NCBI Taxonomy" id="938273"/>
    <lineage>
        <taxon>unclassified sequences</taxon>
        <taxon>metagenomes</taxon>
        <taxon>ecological metagenomes</taxon>
    </lineage>
</organism>
<dbReference type="InterPro" id="IPR008995">
    <property type="entry name" value="Mo/tungstate-bd_C_term_dom"/>
</dbReference>
<reference evidence="3" key="1">
    <citation type="journal article" date="2015" name="Proc. Natl. Acad. Sci. U.S.A.">
        <title>Networks of energetic and metabolic interactions define dynamics in microbial communities.</title>
        <authorList>
            <person name="Embree M."/>
            <person name="Liu J.K."/>
            <person name="Al-Bassam M.M."/>
            <person name="Zengler K."/>
        </authorList>
    </citation>
    <scope>NUCLEOTIDE SEQUENCE</scope>
</reference>
<dbReference type="Pfam" id="PF03459">
    <property type="entry name" value="TOBE"/>
    <property type="match status" value="1"/>
</dbReference>
<dbReference type="EMBL" id="LNQE01001879">
    <property type="protein sequence ID" value="KUG03487.1"/>
    <property type="molecule type" value="Genomic_DNA"/>
</dbReference>
<dbReference type="AlphaFoldDB" id="A0A0W8E4B2"/>
<name>A0A0W8E4B2_9ZZZZ</name>
<dbReference type="Gene3D" id="2.40.50.100">
    <property type="match status" value="1"/>
</dbReference>
<evidence type="ECO:0000259" key="2">
    <source>
        <dbReference type="PROSITE" id="PS51866"/>
    </source>
</evidence>
<accession>A0A0W8E4B2</accession>
<dbReference type="InterPro" id="IPR005116">
    <property type="entry name" value="Transp-assoc_OB_typ1"/>
</dbReference>
<protein>
    <submittedName>
        <fullName evidence="3">Molybdate-binding domain of mode</fullName>
    </submittedName>
</protein>
<evidence type="ECO:0000256" key="1">
    <source>
        <dbReference type="ARBA" id="ARBA00022505"/>
    </source>
</evidence>
<dbReference type="InterPro" id="IPR004606">
    <property type="entry name" value="Mop_domain"/>
</dbReference>
<dbReference type="GO" id="GO:0015689">
    <property type="term" value="P:molybdate ion transport"/>
    <property type="evidence" value="ECO:0007669"/>
    <property type="project" value="InterPro"/>
</dbReference>
<comment type="caution">
    <text evidence="3">The sequence shown here is derived from an EMBL/GenBank/DDBJ whole genome shotgun (WGS) entry which is preliminary data.</text>
</comment>
<feature type="domain" description="Mop" evidence="2">
    <location>
        <begin position="2"/>
        <end position="67"/>
    </location>
</feature>
<evidence type="ECO:0000313" key="3">
    <source>
        <dbReference type="EMBL" id="KUG03487.1"/>
    </source>
</evidence>
<dbReference type="SUPFAM" id="SSF50331">
    <property type="entry name" value="MOP-like"/>
    <property type="match status" value="1"/>
</dbReference>
<gene>
    <name evidence="3" type="ORF">ASZ90_019123</name>
</gene>
<dbReference type="PROSITE" id="PS51866">
    <property type="entry name" value="MOP"/>
    <property type="match status" value="1"/>
</dbReference>